<dbReference type="InterPro" id="IPR019919">
    <property type="entry name" value="Lucif-like_OxRdtase_MSMEG_2256"/>
</dbReference>
<sequence length="334" mass="36389">MPVDIDLTYHGDPAGIADVARTVEERSPRSALYVPEGAHDAFVYMALAADGTERIRLGTSIALAFARSPMAMAYPAYDLQRLSGGRFVLGLGSQIKPHIERRFSMPWSRPAARMREYVAALRAIWHTWQTGEKLDFQGDFYTHTLMPPLFNPGPLPTPSPEIWLAGVGPRMIEAAGAVADGFMCHPLLSRSYLEEVIAPQLAAGRATAETDRVFTVTAMAMVATGRTEEGLAAGIAGTKRQIGFYASTPAYRPVLDHHGWGDLHAEAHAFTKTDRWAELGDLVDDEVLHTLAIVGEMDRVGAAVRERFEGLASRAILSIPYQTDATFGLDIATP</sequence>
<protein>
    <submittedName>
        <fullName evidence="2">LLM class F420-dependent oxidoreductase</fullName>
    </submittedName>
</protein>
<dbReference type="GO" id="GO:0016705">
    <property type="term" value="F:oxidoreductase activity, acting on paired donors, with incorporation or reduction of molecular oxygen"/>
    <property type="evidence" value="ECO:0007669"/>
    <property type="project" value="InterPro"/>
</dbReference>
<evidence type="ECO:0000313" key="3">
    <source>
        <dbReference type="Proteomes" id="UP000245507"/>
    </source>
</evidence>
<dbReference type="Gene3D" id="3.20.20.30">
    <property type="entry name" value="Luciferase-like domain"/>
    <property type="match status" value="1"/>
</dbReference>
<organism evidence="2 3">
    <name type="scientific">Nocardioides silvaticus</name>
    <dbReference type="NCBI Taxonomy" id="2201891"/>
    <lineage>
        <taxon>Bacteria</taxon>
        <taxon>Bacillati</taxon>
        <taxon>Actinomycetota</taxon>
        <taxon>Actinomycetes</taxon>
        <taxon>Propionibacteriales</taxon>
        <taxon>Nocardioidaceae</taxon>
        <taxon>Nocardioides</taxon>
    </lineage>
</organism>
<reference evidence="2 3" key="1">
    <citation type="submission" date="2018-05" db="EMBL/GenBank/DDBJ databases">
        <title>Nocardioides silvaticus genome.</title>
        <authorList>
            <person name="Li C."/>
            <person name="Wang G."/>
        </authorList>
    </citation>
    <scope>NUCLEOTIDE SEQUENCE [LARGE SCALE GENOMIC DNA]</scope>
    <source>
        <strain evidence="2 3">CCTCC AB 2018079</strain>
    </source>
</reference>
<evidence type="ECO:0000313" key="2">
    <source>
        <dbReference type="EMBL" id="PWN01248.1"/>
    </source>
</evidence>
<proteinExistence type="predicted"/>
<dbReference type="InterPro" id="IPR036661">
    <property type="entry name" value="Luciferase-like_sf"/>
</dbReference>
<keyword evidence="3" id="KW-1185">Reference proteome</keyword>
<dbReference type="PANTHER" id="PTHR43244">
    <property type="match status" value="1"/>
</dbReference>
<dbReference type="EMBL" id="QGDD01000010">
    <property type="protein sequence ID" value="PWN01248.1"/>
    <property type="molecule type" value="Genomic_DNA"/>
</dbReference>
<dbReference type="CDD" id="cd01097">
    <property type="entry name" value="Tetrahydromethanopterin_reductase"/>
    <property type="match status" value="1"/>
</dbReference>
<dbReference type="AlphaFoldDB" id="A0A316TBY1"/>
<dbReference type="OrthoDB" id="3284378at2"/>
<gene>
    <name evidence="2" type="ORF">DJ010_18960</name>
</gene>
<dbReference type="InterPro" id="IPR011251">
    <property type="entry name" value="Luciferase-like_dom"/>
</dbReference>
<comment type="caution">
    <text evidence="2">The sequence shown here is derived from an EMBL/GenBank/DDBJ whole genome shotgun (WGS) entry which is preliminary data.</text>
</comment>
<dbReference type="NCBIfam" id="TIGR03617">
    <property type="entry name" value="F420_MSMEG_2256"/>
    <property type="match status" value="1"/>
</dbReference>
<evidence type="ECO:0000259" key="1">
    <source>
        <dbReference type="Pfam" id="PF00296"/>
    </source>
</evidence>
<accession>A0A316TBY1</accession>
<dbReference type="InterPro" id="IPR050564">
    <property type="entry name" value="F420-G6PD/mer"/>
</dbReference>
<dbReference type="Pfam" id="PF00296">
    <property type="entry name" value="Bac_luciferase"/>
    <property type="match status" value="1"/>
</dbReference>
<dbReference type="Proteomes" id="UP000245507">
    <property type="component" value="Unassembled WGS sequence"/>
</dbReference>
<dbReference type="SUPFAM" id="SSF51679">
    <property type="entry name" value="Bacterial luciferase-like"/>
    <property type="match status" value="1"/>
</dbReference>
<dbReference type="PANTHER" id="PTHR43244:SF2">
    <property type="entry name" value="CONSERVED HYPOTHETICAL ALANINE AND PROLINE-RICH PROTEIN"/>
    <property type="match status" value="1"/>
</dbReference>
<dbReference type="RefSeq" id="WP_109696717.1">
    <property type="nucleotide sequence ID" value="NZ_QGDD01000010.1"/>
</dbReference>
<name>A0A316TBY1_9ACTN</name>
<feature type="domain" description="Luciferase-like" evidence="1">
    <location>
        <begin position="10"/>
        <end position="311"/>
    </location>
</feature>